<evidence type="ECO:0008006" key="5">
    <source>
        <dbReference type="Google" id="ProtNLM"/>
    </source>
</evidence>
<feature type="transmembrane region" description="Helical" evidence="2">
    <location>
        <begin position="816"/>
        <end position="836"/>
    </location>
</feature>
<feature type="compositionally biased region" description="Low complexity" evidence="1">
    <location>
        <begin position="357"/>
        <end position="385"/>
    </location>
</feature>
<feature type="region of interest" description="Disordered" evidence="1">
    <location>
        <begin position="904"/>
        <end position="953"/>
    </location>
</feature>
<dbReference type="SUPFAM" id="SSF48371">
    <property type="entry name" value="ARM repeat"/>
    <property type="match status" value="1"/>
</dbReference>
<evidence type="ECO:0000313" key="4">
    <source>
        <dbReference type="Proteomes" id="UP001217485"/>
    </source>
</evidence>
<feature type="compositionally biased region" description="Low complexity" evidence="1">
    <location>
        <begin position="327"/>
        <end position="341"/>
    </location>
</feature>
<dbReference type="EMBL" id="JAQNDK010000005">
    <property type="protein sequence ID" value="MDC0684525.1"/>
    <property type="molecule type" value="Genomic_DNA"/>
</dbReference>
<proteinExistence type="predicted"/>
<dbReference type="Proteomes" id="UP001217485">
    <property type="component" value="Unassembled WGS sequence"/>
</dbReference>
<gene>
    <name evidence="3" type="ORF">POL72_42790</name>
</gene>
<accession>A0ABT5CDJ4</accession>
<feature type="region of interest" description="Disordered" evidence="1">
    <location>
        <begin position="321"/>
        <end position="385"/>
    </location>
</feature>
<reference evidence="3 4" key="1">
    <citation type="submission" date="2023-01" db="EMBL/GenBank/DDBJ databases">
        <title>Minimal conservation of predation-associated metabolite biosynthetic gene clusters underscores biosynthetic potential of Myxococcota including descriptions for ten novel species: Archangium lansinium sp. nov., Myxococcus landrumus sp. nov., Nannocystis bai.</title>
        <authorList>
            <person name="Ahearne A."/>
            <person name="Stevens C."/>
            <person name="Dowd S."/>
        </authorList>
    </citation>
    <scope>NUCLEOTIDE SEQUENCE [LARGE SCALE GENOMIC DNA]</scope>
    <source>
        <strain evidence="3 4">WIWO2</strain>
    </source>
</reference>
<evidence type="ECO:0000256" key="1">
    <source>
        <dbReference type="SAM" id="MobiDB-lite"/>
    </source>
</evidence>
<feature type="compositionally biased region" description="Low complexity" evidence="1">
    <location>
        <begin position="910"/>
        <end position="946"/>
    </location>
</feature>
<evidence type="ECO:0000256" key="2">
    <source>
        <dbReference type="SAM" id="Phobius"/>
    </source>
</evidence>
<keyword evidence="2" id="KW-0472">Membrane</keyword>
<name>A0ABT5CDJ4_9BACT</name>
<keyword evidence="4" id="KW-1185">Reference proteome</keyword>
<keyword evidence="2" id="KW-0812">Transmembrane</keyword>
<dbReference type="InterPro" id="IPR016024">
    <property type="entry name" value="ARM-type_fold"/>
</dbReference>
<dbReference type="RefSeq" id="WP_272102653.1">
    <property type="nucleotide sequence ID" value="NZ_JAQNDK010000005.1"/>
</dbReference>
<evidence type="ECO:0000313" key="3">
    <source>
        <dbReference type="EMBL" id="MDC0684525.1"/>
    </source>
</evidence>
<comment type="caution">
    <text evidence="3">The sequence shown here is derived from an EMBL/GenBank/DDBJ whole genome shotgun (WGS) entry which is preliminary data.</text>
</comment>
<sequence length="953" mass="102412">MSSREAPDSWTSAPRSIPEVIEDSLPQIEVRLRPRAIATVVARVTADLGDEEYPRPALLAALARCADGAAAEVDRLRSAESALVLAYQSAATPAERRELLARQLRVWARERRQSARSGAASLLGWAVARVEQAGDLSALGRNLDLEAAQERFATAIADRLDEIEIAYHALTHLAQHLDDPSDALHVARDGGVLRLAVAHAEPSRPAPVRRAALLAAVALLHRLPARERLGHLGLDAARSVLAWSRGVNASRWVQIAALEIGVLLFPDEAFSLLAERLRARDAADKDGPILRRNALRLLGAAARPSAPVILLDRAARLTGAARDPRRWSGAQASRASRSSIAPETAAAPGGAREGSEGAEPPDAPAPDSAPRLSADPAAGAPPARMAPASVDPLAIALLARDDPSEHVRQELVRQLVELGGADALTALVELAEGDGSPRVRGYALRELSRHATDHADAAPFAERAVRFALAKPGPPLASRAALEAVRTLCAGPYAPLPPGTFVELLAEFASRPAISPDLSDEAAAALRLLEVESRPVAEHIRQTLLAAASELLEGESAPVELPADAEPRDVERALAVASRGDMTYTLRRRGRGRYLLTRGEPRGFRLWRLVHEMRTPMPDKRKGWIHTSGRLFAGELVAPPVGMAEVTPTRVPGERHVYPPVGGWGPFVPRIDDLLAAASLTQREIRLITARGTVTVRGPAKLAHRLRARALLTLRYDRYAQARMRALVAQEPAEQKKFTLMTGELGFTVALGDTGGEVEGRPYAIEPHLPVKYLAVALPPVLQSGRDWLAGPSVPVWIDGFFSYLVSPAGNVPTQLAWIVFLVLAYMVLRAAWIAAQIERARRGIPLTIGGWGTRGKSGSERLKAALFHALRYDVVVKTTGCEAMFIHAMRDLPAQEIFITARTTRRRSGSSGTSSPPGGTSAPRCSSGSAWRSSRSSWTRSAPSGCATRSRR</sequence>
<organism evidence="3 4">
    <name type="scientific">Sorangium atrum</name>
    <dbReference type="NCBI Taxonomy" id="2995308"/>
    <lineage>
        <taxon>Bacteria</taxon>
        <taxon>Pseudomonadati</taxon>
        <taxon>Myxococcota</taxon>
        <taxon>Polyangia</taxon>
        <taxon>Polyangiales</taxon>
        <taxon>Polyangiaceae</taxon>
        <taxon>Sorangium</taxon>
    </lineage>
</organism>
<protein>
    <recommendedName>
        <fullName evidence="5">Capsule biosynthesis protein CapB</fullName>
    </recommendedName>
</protein>
<keyword evidence="2" id="KW-1133">Transmembrane helix</keyword>